<dbReference type="InterPro" id="IPR018187">
    <property type="entry name" value="Asp/Glu_racemase_AS_1"/>
</dbReference>
<dbReference type="InterPro" id="IPR004380">
    <property type="entry name" value="Asp_race"/>
</dbReference>
<comment type="caution">
    <text evidence="3">The sequence shown here is derived from an EMBL/GenBank/DDBJ whole genome shotgun (WGS) entry which is preliminary data.</text>
</comment>
<dbReference type="InterPro" id="IPR001920">
    <property type="entry name" value="Asp/Glu_race"/>
</dbReference>
<sequence length="241" mass="27026">MKVMGLIGGMSWESSAEYYRIINEEVKNRLGGLHSAKCLLYSVDFEEIEQYQSEGDWEQAGSVLREAAYSLEKAGADFIVICTNTMHKVIGNIKEKVSIPILHIADATAMEIKKQGIRSVGLLGTKYTMEQDFYKSRIEEKGMQVIIPNETDREIVNRIIYNELCLGKINQTSRDSYKKIIHSLVQNGAEGIILGCTEIGLLVKQEDTQVPLFDTTFIHAVEAVNISLGSYLDAVQENKIQ</sequence>
<dbReference type="InterPro" id="IPR015942">
    <property type="entry name" value="Asp/Glu/hydantoin_racemase"/>
</dbReference>
<comment type="similarity">
    <text evidence="1">Belongs to the aspartate/glutamate racemases family.</text>
</comment>
<dbReference type="PANTHER" id="PTHR21198">
    <property type="entry name" value="GLUTAMATE RACEMASE"/>
    <property type="match status" value="1"/>
</dbReference>
<keyword evidence="4" id="KW-1185">Reference proteome</keyword>
<organism evidence="3 4">
    <name type="scientific">Bacillus arachidis</name>
    <dbReference type="NCBI Taxonomy" id="2819290"/>
    <lineage>
        <taxon>Bacteria</taxon>
        <taxon>Bacillati</taxon>
        <taxon>Bacillota</taxon>
        <taxon>Bacilli</taxon>
        <taxon>Bacillales</taxon>
        <taxon>Bacillaceae</taxon>
        <taxon>Bacillus</taxon>
    </lineage>
</organism>
<keyword evidence="2" id="KW-0413">Isomerase</keyword>
<dbReference type="NCBIfam" id="TIGR00035">
    <property type="entry name" value="asp_race"/>
    <property type="match status" value="1"/>
</dbReference>
<dbReference type="Pfam" id="PF01177">
    <property type="entry name" value="Asp_Glu_race"/>
    <property type="match status" value="1"/>
</dbReference>
<accession>A0ABS3P2J5</accession>
<dbReference type="EMBL" id="JAGDQJ010000024">
    <property type="protein sequence ID" value="MBO1627397.1"/>
    <property type="molecule type" value="Genomic_DNA"/>
</dbReference>
<dbReference type="PANTHER" id="PTHR21198:SF7">
    <property type="entry name" value="ASPARTATE-GLUTAMATE RACEMASE FAMILY"/>
    <property type="match status" value="1"/>
</dbReference>
<dbReference type="RefSeq" id="WP_208018732.1">
    <property type="nucleotide sequence ID" value="NZ_JAGDQJ010000024.1"/>
</dbReference>
<dbReference type="SUPFAM" id="SSF53681">
    <property type="entry name" value="Aspartate/glutamate racemase"/>
    <property type="match status" value="2"/>
</dbReference>
<evidence type="ECO:0000313" key="4">
    <source>
        <dbReference type="Proteomes" id="UP000677611"/>
    </source>
</evidence>
<evidence type="ECO:0000256" key="1">
    <source>
        <dbReference type="ARBA" id="ARBA00007847"/>
    </source>
</evidence>
<evidence type="ECO:0000256" key="2">
    <source>
        <dbReference type="ARBA" id="ARBA00023235"/>
    </source>
</evidence>
<dbReference type="Gene3D" id="3.40.50.1860">
    <property type="match status" value="2"/>
</dbReference>
<reference evidence="3 4" key="1">
    <citation type="submission" date="2021-03" db="EMBL/GenBank/DDBJ databases">
        <title>Identification of novel Bacillus strains.</title>
        <authorList>
            <person name="Xiao Z."/>
            <person name="Li Y."/>
            <person name="Shen J."/>
        </authorList>
    </citation>
    <scope>NUCLEOTIDE SEQUENCE [LARGE SCALE GENOMIC DNA]</scope>
    <source>
        <strain evidence="3 4">SY8</strain>
    </source>
</reference>
<dbReference type="Proteomes" id="UP000677611">
    <property type="component" value="Unassembled WGS sequence"/>
</dbReference>
<proteinExistence type="inferred from homology"/>
<dbReference type="PROSITE" id="PS00923">
    <property type="entry name" value="ASP_GLU_RACEMASE_1"/>
    <property type="match status" value="1"/>
</dbReference>
<protein>
    <submittedName>
        <fullName evidence="3">Aspartate/glutamate racemase family protein</fullName>
    </submittedName>
</protein>
<evidence type="ECO:0000313" key="3">
    <source>
        <dbReference type="EMBL" id="MBO1627397.1"/>
    </source>
</evidence>
<gene>
    <name evidence="3" type="ORF">J4P90_19595</name>
</gene>
<name>A0ABS3P2J5_9BACI</name>